<name>A0A8J4PQI4_9MYCE</name>
<sequence length="494" mass="56285">MDTFYLIWRNQYIRRLIRNIQCRDLLISVKDEYLNDNHQHLSLFTAQNKLDFNISIGYTDTFERYIANQHRNLVNVLSILEGDLDLEQLEGGHVQKLSLKINNDTKICGRLPQSLTYLNIYLKYGQNPPVGQHLLDNLPTSLKTLHLPFHYIPTSKWIVPDTLTNLDYESSFQSLQWLVVPDNRVFKNCVLEIDDSPQEAFEWLHKNKWVNNIKIRCEFTASTIPSHVKTISIKDNCEANLLPSTLQSLSHLALKSLDLLSCPIELKHNVLPKSLERLSIDDYGLPLQPGVLPPNLHTLYLSGFNHPLAIGTLPNSLTKLRIGSYNQPLLPFVLPNKLKKLRMFSYKQPSIGPDTLPSSLVLLDIASFTGTLESFCQPLPLLHKLIINSYNQSLALLLTKTKRLVLWLKTIPNPQKDGTCLNLINTSIESLHLSCSMKSILYPKTLPSTLKYLTLYNVNIKSKGVLPTSCIYLKSVNQTINPDLIPNSVTYIKK</sequence>
<evidence type="ECO:0000313" key="2">
    <source>
        <dbReference type="EMBL" id="KAF2070324.1"/>
    </source>
</evidence>
<gene>
    <name evidence="2" type="ORF">CYY_008361</name>
</gene>
<accession>A0A8J4PQI4</accession>
<proteinExistence type="predicted"/>
<dbReference type="InterPro" id="IPR008615">
    <property type="entry name" value="FNIP"/>
</dbReference>
<evidence type="ECO:0000313" key="3">
    <source>
        <dbReference type="Proteomes" id="UP000695562"/>
    </source>
</evidence>
<organism evidence="2 3">
    <name type="scientific">Polysphondylium violaceum</name>
    <dbReference type="NCBI Taxonomy" id="133409"/>
    <lineage>
        <taxon>Eukaryota</taxon>
        <taxon>Amoebozoa</taxon>
        <taxon>Evosea</taxon>
        <taxon>Eumycetozoa</taxon>
        <taxon>Dictyostelia</taxon>
        <taxon>Dictyosteliales</taxon>
        <taxon>Dictyosteliaceae</taxon>
        <taxon>Polysphondylium</taxon>
    </lineage>
</organism>
<keyword evidence="1" id="KW-0677">Repeat</keyword>
<reference evidence="2" key="1">
    <citation type="submission" date="2020-01" db="EMBL/GenBank/DDBJ databases">
        <title>Development of genomics and gene disruption for Polysphondylium violaceum indicates a role for the polyketide synthase stlB in stalk morphogenesis.</title>
        <authorList>
            <person name="Narita B."/>
            <person name="Kawabe Y."/>
            <person name="Kin K."/>
            <person name="Saito T."/>
            <person name="Gibbs R."/>
            <person name="Kuspa A."/>
            <person name="Muzny D."/>
            <person name="Queller D."/>
            <person name="Richards S."/>
            <person name="Strassman J."/>
            <person name="Sucgang R."/>
            <person name="Worley K."/>
            <person name="Schaap P."/>
        </authorList>
    </citation>
    <scope>NUCLEOTIDE SEQUENCE</scope>
    <source>
        <strain evidence="2">QSvi11</strain>
    </source>
</reference>
<dbReference type="InterPro" id="IPR051251">
    <property type="entry name" value="STK_FNIP-Repeat"/>
</dbReference>
<evidence type="ECO:0000256" key="1">
    <source>
        <dbReference type="ARBA" id="ARBA00022737"/>
    </source>
</evidence>
<dbReference type="Pfam" id="PF05725">
    <property type="entry name" value="FNIP"/>
    <property type="match status" value="2"/>
</dbReference>
<protein>
    <submittedName>
        <fullName evidence="2">Uncharacterized protein</fullName>
    </submittedName>
</protein>
<dbReference type="Proteomes" id="UP000695562">
    <property type="component" value="Unassembled WGS sequence"/>
</dbReference>
<dbReference type="PANTHER" id="PTHR32134:SF92">
    <property type="entry name" value="FNIP REPEAT-CONTAINING PROTEIN"/>
    <property type="match status" value="1"/>
</dbReference>
<keyword evidence="3" id="KW-1185">Reference proteome</keyword>
<comment type="caution">
    <text evidence="2">The sequence shown here is derived from an EMBL/GenBank/DDBJ whole genome shotgun (WGS) entry which is preliminary data.</text>
</comment>
<dbReference type="AlphaFoldDB" id="A0A8J4PQI4"/>
<dbReference type="EMBL" id="AJWJ01000508">
    <property type="protein sequence ID" value="KAF2070324.1"/>
    <property type="molecule type" value="Genomic_DNA"/>
</dbReference>
<dbReference type="SUPFAM" id="SSF52058">
    <property type="entry name" value="L domain-like"/>
    <property type="match status" value="1"/>
</dbReference>
<dbReference type="PANTHER" id="PTHR32134">
    <property type="entry name" value="FNIP REPEAT-CONTAINING PROTEIN"/>
    <property type="match status" value="1"/>
</dbReference>